<dbReference type="GO" id="GO:0015079">
    <property type="term" value="F:potassium ion transmembrane transporter activity"/>
    <property type="evidence" value="ECO:0007669"/>
    <property type="project" value="InterPro"/>
</dbReference>
<evidence type="ECO:0000313" key="4">
    <source>
        <dbReference type="EMBL" id="RCX13778.1"/>
    </source>
</evidence>
<dbReference type="RefSeq" id="WP_114298418.1">
    <property type="nucleotide sequence ID" value="NZ_QPJT01000016.1"/>
</dbReference>
<dbReference type="SUPFAM" id="SSF51735">
    <property type="entry name" value="NAD(P)-binding Rossmann-fold domains"/>
    <property type="match status" value="1"/>
</dbReference>
<keyword evidence="1" id="KW-0406">Ion transport</keyword>
<dbReference type="InterPro" id="IPR050721">
    <property type="entry name" value="Trk_Ktr_HKT_K-transport"/>
</dbReference>
<organism evidence="4 5">
    <name type="scientific">Anaerobacterium chartisolvens</name>
    <dbReference type="NCBI Taxonomy" id="1297424"/>
    <lineage>
        <taxon>Bacteria</taxon>
        <taxon>Bacillati</taxon>
        <taxon>Bacillota</taxon>
        <taxon>Clostridia</taxon>
        <taxon>Eubacteriales</taxon>
        <taxon>Oscillospiraceae</taxon>
        <taxon>Anaerobacterium</taxon>
    </lineage>
</organism>
<evidence type="ECO:0000259" key="3">
    <source>
        <dbReference type="PROSITE" id="PS51201"/>
    </source>
</evidence>
<reference evidence="4 5" key="1">
    <citation type="submission" date="2018-07" db="EMBL/GenBank/DDBJ databases">
        <title>Genomic Encyclopedia of Type Strains, Phase IV (KMG-IV): sequencing the most valuable type-strain genomes for metagenomic binning, comparative biology and taxonomic classification.</title>
        <authorList>
            <person name="Goeker M."/>
        </authorList>
    </citation>
    <scope>NUCLEOTIDE SEQUENCE [LARGE SCALE GENOMIC DNA]</scope>
    <source>
        <strain evidence="4 5">DSM 27016</strain>
    </source>
</reference>
<dbReference type="InterPro" id="IPR036291">
    <property type="entry name" value="NAD(P)-bd_dom_sf"/>
</dbReference>
<evidence type="ECO:0000256" key="2">
    <source>
        <dbReference type="ARBA" id="ARBA00022958"/>
    </source>
</evidence>
<dbReference type="Proteomes" id="UP000253034">
    <property type="component" value="Unassembled WGS sequence"/>
</dbReference>
<keyword evidence="2" id="KW-0630">Potassium</keyword>
<dbReference type="InterPro" id="IPR006036">
    <property type="entry name" value="K_uptake_TrkA"/>
</dbReference>
<comment type="caution">
    <text evidence="4">The sequence shown here is derived from an EMBL/GenBank/DDBJ whole genome shotgun (WGS) entry which is preliminary data.</text>
</comment>
<keyword evidence="1" id="KW-0813">Transport</keyword>
<gene>
    <name evidence="4" type="ORF">DFR58_1167</name>
</gene>
<dbReference type="Gene3D" id="3.40.50.720">
    <property type="entry name" value="NAD(P)-binding Rossmann-like Domain"/>
    <property type="match status" value="1"/>
</dbReference>
<dbReference type="Pfam" id="PF02254">
    <property type="entry name" value="TrkA_N"/>
    <property type="match status" value="1"/>
</dbReference>
<dbReference type="PROSITE" id="PS51201">
    <property type="entry name" value="RCK_N"/>
    <property type="match status" value="1"/>
</dbReference>
<dbReference type="AlphaFoldDB" id="A0A369AZL5"/>
<dbReference type="EMBL" id="QPJT01000016">
    <property type="protein sequence ID" value="RCX13778.1"/>
    <property type="molecule type" value="Genomic_DNA"/>
</dbReference>
<dbReference type="InterPro" id="IPR003148">
    <property type="entry name" value="RCK_N"/>
</dbReference>
<keyword evidence="1" id="KW-0633">Potassium transport</keyword>
<dbReference type="OrthoDB" id="9775180at2"/>
<dbReference type="PANTHER" id="PTHR43833">
    <property type="entry name" value="POTASSIUM CHANNEL PROTEIN 2-RELATED-RELATED"/>
    <property type="match status" value="1"/>
</dbReference>
<keyword evidence="5" id="KW-1185">Reference proteome</keyword>
<evidence type="ECO:0000313" key="5">
    <source>
        <dbReference type="Proteomes" id="UP000253034"/>
    </source>
</evidence>
<evidence type="ECO:0000256" key="1">
    <source>
        <dbReference type="ARBA" id="ARBA00022538"/>
    </source>
</evidence>
<dbReference type="PRINTS" id="PR00335">
    <property type="entry name" value="KUPTAKETRKA"/>
</dbReference>
<feature type="domain" description="RCK N-terminal" evidence="3">
    <location>
        <begin position="1"/>
        <end position="127"/>
    </location>
</feature>
<accession>A0A369AZL5</accession>
<name>A0A369AZL5_9FIRM</name>
<protein>
    <submittedName>
        <fullName evidence="4">Trk system potassium uptake protein TrkA</fullName>
    </submittedName>
</protein>
<sequence>MQIIVIGCGKVGSGLARILSDEGHDVVIVDNDSNNFKSLGGGFNGVTVTGVPIDQDVLKQAGIETAYALAAVTPDDNINVMACQVAKEIFKVPRVIARIYNPAREHVFHEFGLETICPTNMTADVIRSIVLGEENSCHHIIGSNVFSFKYKKIPKGYQGKRVTSIKLKAGTAIFGIVQKGRFIFANPGIKLADDDILVISEMVD</sequence>
<proteinExistence type="predicted"/>
<dbReference type="GO" id="GO:0005886">
    <property type="term" value="C:plasma membrane"/>
    <property type="evidence" value="ECO:0007669"/>
    <property type="project" value="InterPro"/>
</dbReference>